<evidence type="ECO:0000313" key="2">
    <source>
        <dbReference type="Proteomes" id="UP000708208"/>
    </source>
</evidence>
<evidence type="ECO:0000313" key="1">
    <source>
        <dbReference type="EMBL" id="CAG7835529.1"/>
    </source>
</evidence>
<sequence length="67" mass="7313">DLIIIAGLLPSLTSVLTSVFQSIHLHINSINNGRRGVQTLWRGDAYFHHGVFGGDPQQVKSSITCII</sequence>
<proteinExistence type="predicted"/>
<dbReference type="AlphaFoldDB" id="A0A8J2PWA3"/>
<dbReference type="Proteomes" id="UP000708208">
    <property type="component" value="Unassembled WGS sequence"/>
</dbReference>
<feature type="non-terminal residue" evidence="1">
    <location>
        <position position="67"/>
    </location>
</feature>
<gene>
    <name evidence="1" type="ORF">AFUS01_LOCUS44890</name>
</gene>
<accession>A0A8J2PWA3</accession>
<keyword evidence="2" id="KW-1185">Reference proteome</keyword>
<comment type="caution">
    <text evidence="1">The sequence shown here is derived from an EMBL/GenBank/DDBJ whole genome shotgun (WGS) entry which is preliminary data.</text>
</comment>
<protein>
    <submittedName>
        <fullName evidence="1">Uncharacterized protein</fullName>
    </submittedName>
</protein>
<dbReference type="EMBL" id="CAJVCH010570654">
    <property type="protein sequence ID" value="CAG7835529.1"/>
    <property type="molecule type" value="Genomic_DNA"/>
</dbReference>
<reference evidence="1" key="1">
    <citation type="submission" date="2021-06" db="EMBL/GenBank/DDBJ databases">
        <authorList>
            <person name="Hodson N. C."/>
            <person name="Mongue J. A."/>
            <person name="Jaron S. K."/>
        </authorList>
    </citation>
    <scope>NUCLEOTIDE SEQUENCE</scope>
</reference>
<name>A0A8J2PWA3_9HEXA</name>
<organism evidence="1 2">
    <name type="scientific">Allacma fusca</name>
    <dbReference type="NCBI Taxonomy" id="39272"/>
    <lineage>
        <taxon>Eukaryota</taxon>
        <taxon>Metazoa</taxon>
        <taxon>Ecdysozoa</taxon>
        <taxon>Arthropoda</taxon>
        <taxon>Hexapoda</taxon>
        <taxon>Collembola</taxon>
        <taxon>Symphypleona</taxon>
        <taxon>Sminthuridae</taxon>
        <taxon>Allacma</taxon>
    </lineage>
</organism>